<reference evidence="1 2" key="1">
    <citation type="submission" date="2019-01" db="EMBL/GenBank/DDBJ databases">
        <title>Nocardioides guangzhouensis sp. nov., an actinobacterium isolated from soil.</title>
        <authorList>
            <person name="Fu Y."/>
            <person name="Cai Y."/>
            <person name="Lin Z."/>
            <person name="Chen P."/>
        </authorList>
    </citation>
    <scope>NUCLEOTIDE SEQUENCE [LARGE SCALE GENOMIC DNA]</scope>
    <source>
        <strain evidence="1 2">NBRC 105384</strain>
    </source>
</reference>
<dbReference type="RefSeq" id="WP_129986259.1">
    <property type="nucleotide sequence ID" value="NZ_SDPU01000018.1"/>
</dbReference>
<dbReference type="EMBL" id="SDPU01000018">
    <property type="protein sequence ID" value="RYU13352.1"/>
    <property type="molecule type" value="Genomic_DNA"/>
</dbReference>
<dbReference type="OrthoDB" id="119742at2"/>
<name>A0A4Q5J417_9ACTN</name>
<dbReference type="AlphaFoldDB" id="A0A4Q5J417"/>
<evidence type="ECO:0000313" key="2">
    <source>
        <dbReference type="Proteomes" id="UP000291189"/>
    </source>
</evidence>
<proteinExistence type="predicted"/>
<keyword evidence="2" id="KW-1185">Reference proteome</keyword>
<protein>
    <submittedName>
        <fullName evidence="1">Uncharacterized protein</fullName>
    </submittedName>
</protein>
<evidence type="ECO:0000313" key="1">
    <source>
        <dbReference type="EMBL" id="RYU13352.1"/>
    </source>
</evidence>
<comment type="caution">
    <text evidence="1">The sequence shown here is derived from an EMBL/GenBank/DDBJ whole genome shotgun (WGS) entry which is preliminary data.</text>
</comment>
<sequence>MTTDEPDAPLRIRLVLVHHGDPGRLAAVRDTVATVATALGAFGDVEVRNIGRQPSLRSLPPAKVAARRVRQWRLERRWAHHLGAGRRWFLSAGLLLVRLAALSLPREQAKAGRRSFIELALSSKHQLAWRAAAEDRVDVLVVLEDDARVRPDSDERIRTVLETAIRDSDLARVYADLAGGISTSLLRTERVSRRISDGLVELSRPATNTTCAYLIGSTTIAALFDHVTLEPQSALLPADWLMNAAFIGNSDVRCLHTSPTALDHGSFTGAVGSSIRI</sequence>
<dbReference type="Proteomes" id="UP000291189">
    <property type="component" value="Unassembled WGS sequence"/>
</dbReference>
<organism evidence="1 2">
    <name type="scientific">Nocardioides iriomotensis</name>
    <dbReference type="NCBI Taxonomy" id="715784"/>
    <lineage>
        <taxon>Bacteria</taxon>
        <taxon>Bacillati</taxon>
        <taxon>Actinomycetota</taxon>
        <taxon>Actinomycetes</taxon>
        <taxon>Propionibacteriales</taxon>
        <taxon>Nocardioidaceae</taxon>
        <taxon>Nocardioides</taxon>
    </lineage>
</organism>
<gene>
    <name evidence="1" type="ORF">ETU37_05800</name>
</gene>
<accession>A0A4Q5J417</accession>